<dbReference type="SMART" id="SM00312">
    <property type="entry name" value="PX"/>
    <property type="match status" value="1"/>
</dbReference>
<organism evidence="6 7">
    <name type="scientific">Macrostomum lignano</name>
    <dbReference type="NCBI Taxonomy" id="282301"/>
    <lineage>
        <taxon>Eukaryota</taxon>
        <taxon>Metazoa</taxon>
        <taxon>Spiralia</taxon>
        <taxon>Lophotrochozoa</taxon>
        <taxon>Platyhelminthes</taxon>
        <taxon>Rhabditophora</taxon>
        <taxon>Macrostomorpha</taxon>
        <taxon>Macrostomida</taxon>
        <taxon>Macrostomidae</taxon>
        <taxon>Macrostomum</taxon>
    </lineage>
</organism>
<reference evidence="7" key="1">
    <citation type="submission" date="2016-11" db="UniProtKB">
        <authorList>
            <consortium name="WormBaseParasite"/>
        </authorList>
    </citation>
    <scope>IDENTIFICATION</scope>
</reference>
<evidence type="ECO:0000259" key="4">
    <source>
        <dbReference type="PROSITE" id="PS50011"/>
    </source>
</evidence>
<dbReference type="SUPFAM" id="SSF64268">
    <property type="entry name" value="PX domain"/>
    <property type="match status" value="1"/>
</dbReference>
<evidence type="ECO:0000259" key="5">
    <source>
        <dbReference type="PROSITE" id="PS50195"/>
    </source>
</evidence>
<proteinExistence type="predicted"/>
<evidence type="ECO:0000256" key="3">
    <source>
        <dbReference type="SAM" id="MobiDB-lite"/>
    </source>
</evidence>
<dbReference type="WBParaSite" id="maker-uti_cns_0007822-snap-gene-0.2-mRNA-1">
    <property type="protein sequence ID" value="maker-uti_cns_0007822-snap-gene-0.2-mRNA-1"/>
    <property type="gene ID" value="maker-uti_cns_0007822-snap-gene-0.2"/>
</dbReference>
<keyword evidence="6" id="KW-1185">Reference proteome</keyword>
<protein>
    <submittedName>
        <fullName evidence="7">PX domain-containing protein kinase-like protein</fullName>
    </submittedName>
</protein>
<feature type="domain" description="Protein kinase" evidence="4">
    <location>
        <begin position="94"/>
        <end position="396"/>
    </location>
</feature>
<dbReference type="InterPro" id="IPR001683">
    <property type="entry name" value="PX_dom"/>
</dbReference>
<dbReference type="GO" id="GO:0004672">
    <property type="term" value="F:protein kinase activity"/>
    <property type="evidence" value="ECO:0007669"/>
    <property type="project" value="InterPro"/>
</dbReference>
<dbReference type="SUPFAM" id="SSF56112">
    <property type="entry name" value="Protein kinase-like (PK-like)"/>
    <property type="match status" value="1"/>
</dbReference>
<dbReference type="Proteomes" id="UP000095280">
    <property type="component" value="Unplaced"/>
</dbReference>
<evidence type="ECO:0000256" key="1">
    <source>
        <dbReference type="ARBA" id="ARBA00004496"/>
    </source>
</evidence>
<feature type="domain" description="PX" evidence="5">
    <location>
        <begin position="37"/>
        <end position="147"/>
    </location>
</feature>
<sequence length="1031" mass="112441">MGRKEAAAAAESPSVRSADEAGVPESNRVPLVQIPQHGEAFAKADEQLGLIAGTFGQEYILKVNRGDSDSWKVYRRYNDFVSLDNVLKISGYELPLPPKKWVGNKGREFVATRQKELQNYVNVLLSIPLLEQSFPVKQFLDPDNYCFNYQGTRIRKTYFTAESALPTDRNEYLMTWVGYGPFCNLDQKDTAAVVSCLTSISHPFIANANICGAVKHGFYCVRQFERHGSVRDLLHKAKPKLDCLKKYGRQKGASSSSGGLSVPQIQSFGRQILEALKFMHSKGFAYGHLHLGNVLVSENGCKLTDLENGLLGLSCSLRQRVLSLKRLKSFEEIDVYSFGHCLYEMATGQVLTSSYVDTHSLTCSTDLKNIIQSILTEDAIRSGMPTVPELLENPFFASTPVHYLAKPQWKIAGRAKEVLTAYKAAQEFRLREDQRQVSLVKRRSRAANLTEDERRARRTAKFSSADGDATKVNPSAQQQQPPPPPPPPGVPPPPPPLMPPSGDPGAAGGGQGRGALLSDIAGFRKDGLKKAVTNDRRQQAFPARHKQHLSQILILLNSLAQPAATNGYRVAEQTGSFNVDRRLGRVPDAAKRLSRAKRPANADTVQVEAASSPWKRLVENSISNSSDNGEVDDRLRKRGRTGDASRVGDILEDRRACGPAVATLSAEMRQIRLSTKRQSLSRCLGPTVLKLAQPHQPVGWLVGFPTLDVANAAHSDHSSLGSNSVGRVVVTFSINLGSRGRIAFALNRSVTFATVAAATLSIRRFLFLIVFKLAQMQSVAMLLIQAIQHLSMELANIRAVGLANKLQQQIGEQPGSPNNHGVGLIKVLGIEGPAIDDDGAASASALTAGRRDDDRVGFDVVAFEVAGIDVALLLERLLLVELANIERLDCFGGRPRRLGEGDCSSSSRSGRGSDCRWSTNFSTLHPFRHGHPAGALRMRSLQSRYEGLVAEHHADAAAVEKLSPTSAPESRPASTGIRCRIVELPDPRQPDDVLWTARAGSRIRLHQCINADKEAASNAAAVALPRPAAIR</sequence>
<dbReference type="Pfam" id="PF02205">
    <property type="entry name" value="WH2"/>
    <property type="match status" value="1"/>
</dbReference>
<feature type="region of interest" description="Disordered" evidence="3">
    <location>
        <begin position="442"/>
        <end position="515"/>
    </location>
</feature>
<dbReference type="GO" id="GO:0035091">
    <property type="term" value="F:phosphatidylinositol binding"/>
    <property type="evidence" value="ECO:0007669"/>
    <property type="project" value="InterPro"/>
</dbReference>
<dbReference type="Pfam" id="PF07714">
    <property type="entry name" value="PK_Tyr_Ser-Thr"/>
    <property type="match status" value="1"/>
</dbReference>
<dbReference type="InterPro" id="IPR001245">
    <property type="entry name" value="Ser-Thr/Tyr_kinase_cat_dom"/>
</dbReference>
<dbReference type="Pfam" id="PF00787">
    <property type="entry name" value="PX"/>
    <property type="match status" value="1"/>
</dbReference>
<dbReference type="PANTHER" id="PTHR22999:SF23">
    <property type="entry name" value="SORTING NEXIN-16"/>
    <property type="match status" value="1"/>
</dbReference>
<dbReference type="GO" id="GO:0006622">
    <property type="term" value="P:protein targeting to lysosome"/>
    <property type="evidence" value="ECO:0007669"/>
    <property type="project" value="TreeGrafter"/>
</dbReference>
<accession>A0A1I8HTT6</accession>
<keyword evidence="2" id="KW-0963">Cytoplasm</keyword>
<dbReference type="AlphaFoldDB" id="A0A1I8HTT6"/>
<dbReference type="GO" id="GO:0005524">
    <property type="term" value="F:ATP binding"/>
    <property type="evidence" value="ECO:0007669"/>
    <property type="project" value="InterPro"/>
</dbReference>
<dbReference type="GO" id="GO:0005769">
    <property type="term" value="C:early endosome"/>
    <property type="evidence" value="ECO:0007669"/>
    <property type="project" value="TreeGrafter"/>
</dbReference>
<dbReference type="GO" id="GO:0005770">
    <property type="term" value="C:late endosome"/>
    <property type="evidence" value="ECO:0007669"/>
    <property type="project" value="TreeGrafter"/>
</dbReference>
<evidence type="ECO:0000256" key="2">
    <source>
        <dbReference type="ARBA" id="ARBA00022490"/>
    </source>
</evidence>
<dbReference type="GO" id="GO:0045022">
    <property type="term" value="P:early endosome to late endosome transport"/>
    <property type="evidence" value="ECO:0007669"/>
    <property type="project" value="TreeGrafter"/>
</dbReference>
<feature type="region of interest" description="Disordered" evidence="3">
    <location>
        <begin position="1"/>
        <end position="23"/>
    </location>
</feature>
<name>A0A1I8HTT6_9PLAT</name>
<evidence type="ECO:0000313" key="7">
    <source>
        <dbReference type="WBParaSite" id="maker-uti_cns_0007822-snap-gene-0.2-mRNA-1"/>
    </source>
</evidence>
<dbReference type="GO" id="GO:0008333">
    <property type="term" value="P:endosome to lysosome transport"/>
    <property type="evidence" value="ECO:0007669"/>
    <property type="project" value="TreeGrafter"/>
</dbReference>
<dbReference type="InterPro" id="IPR000719">
    <property type="entry name" value="Prot_kinase_dom"/>
</dbReference>
<dbReference type="InterPro" id="IPR051837">
    <property type="entry name" value="SortingNexin/PXDomain-PKLike"/>
</dbReference>
<feature type="region of interest" description="Disordered" evidence="3">
    <location>
        <begin position="618"/>
        <end position="643"/>
    </location>
</feature>
<evidence type="ECO:0000313" key="6">
    <source>
        <dbReference type="Proteomes" id="UP000095280"/>
    </source>
</evidence>
<dbReference type="GO" id="GO:0003779">
    <property type="term" value="F:actin binding"/>
    <property type="evidence" value="ECO:0007669"/>
    <property type="project" value="InterPro"/>
</dbReference>
<dbReference type="Gene3D" id="1.10.510.10">
    <property type="entry name" value="Transferase(Phosphotransferase) domain 1"/>
    <property type="match status" value="1"/>
</dbReference>
<feature type="compositionally biased region" description="Pro residues" evidence="3">
    <location>
        <begin position="480"/>
        <end position="502"/>
    </location>
</feature>
<feature type="compositionally biased region" description="Basic and acidic residues" evidence="3">
    <location>
        <begin position="631"/>
        <end position="643"/>
    </location>
</feature>
<dbReference type="InterPro" id="IPR011009">
    <property type="entry name" value="Kinase-like_dom_sf"/>
</dbReference>
<dbReference type="Gene3D" id="3.30.1520.10">
    <property type="entry name" value="Phox-like domain"/>
    <property type="match status" value="1"/>
</dbReference>
<dbReference type="InterPro" id="IPR036871">
    <property type="entry name" value="PX_dom_sf"/>
</dbReference>
<dbReference type="InterPro" id="IPR003124">
    <property type="entry name" value="WH2_dom"/>
</dbReference>
<comment type="subcellular location">
    <subcellularLocation>
        <location evidence="1">Cytoplasm</location>
    </subcellularLocation>
</comment>
<dbReference type="PROSITE" id="PS50011">
    <property type="entry name" value="PROTEIN_KINASE_DOM"/>
    <property type="match status" value="1"/>
</dbReference>
<dbReference type="PROSITE" id="PS50195">
    <property type="entry name" value="PX"/>
    <property type="match status" value="1"/>
</dbReference>
<dbReference type="PANTHER" id="PTHR22999">
    <property type="entry name" value="PX SERINE/THREONINE KINASE PXK"/>
    <property type="match status" value="1"/>
</dbReference>